<evidence type="ECO:0000313" key="1">
    <source>
        <dbReference type="EMBL" id="OGZ56173.1"/>
    </source>
</evidence>
<reference evidence="1 2" key="1">
    <citation type="journal article" date="2016" name="Nat. Commun.">
        <title>Thousands of microbial genomes shed light on interconnected biogeochemical processes in an aquifer system.</title>
        <authorList>
            <person name="Anantharaman K."/>
            <person name="Brown C.T."/>
            <person name="Hug L.A."/>
            <person name="Sharon I."/>
            <person name="Castelle C.J."/>
            <person name="Probst A.J."/>
            <person name="Thomas B.C."/>
            <person name="Singh A."/>
            <person name="Wilkins M.J."/>
            <person name="Karaoz U."/>
            <person name="Brodie E.L."/>
            <person name="Williams K.H."/>
            <person name="Hubbard S.S."/>
            <person name="Banfield J.F."/>
        </authorList>
    </citation>
    <scope>NUCLEOTIDE SEQUENCE [LARGE SCALE GENOMIC DNA]</scope>
</reference>
<proteinExistence type="predicted"/>
<dbReference type="AlphaFoldDB" id="A0A1G2H150"/>
<evidence type="ECO:0000313" key="2">
    <source>
        <dbReference type="Proteomes" id="UP000178186"/>
    </source>
</evidence>
<accession>A0A1G2H150</accession>
<gene>
    <name evidence="1" type="ORF">A3H64_00415</name>
</gene>
<sequence length="278" mass="31750">MEQIPGVRIQFFVDGEDVLVDEDGYVGRVYLPGQRAIIEAKVQVGSHGYGLSIDGNKNVVFKRDWLSYEDEEGKGRLFKITVPFKTSNLGVPHTEYPANTLRMLEAYRDGRVQIWTISLVSQEGDFFLVTHKQYEVRCCYRMGAVYCPYFETPPHSWPQLIGVLQSVFADVGVDGLPSRFSIPETEKFYLEGHQGRVMFWSPEQQWGMVQTTEGTARVHWTQVPRRPRRAFLVPGETVLYTELRTPLHQKPPAGSAAKERRTSFQKEAVGVRLLHGKQ</sequence>
<dbReference type="Proteomes" id="UP000178186">
    <property type="component" value="Unassembled WGS sequence"/>
</dbReference>
<protein>
    <submittedName>
        <fullName evidence="1">Uncharacterized protein</fullName>
    </submittedName>
</protein>
<comment type="caution">
    <text evidence="1">The sequence shown here is derived from an EMBL/GenBank/DDBJ whole genome shotgun (WGS) entry which is preliminary data.</text>
</comment>
<dbReference type="EMBL" id="MHNY01000019">
    <property type="protein sequence ID" value="OGZ56173.1"/>
    <property type="molecule type" value="Genomic_DNA"/>
</dbReference>
<name>A0A1G2H150_9BACT</name>
<organism evidence="1 2">
    <name type="scientific">Candidatus Ryanbacteria bacterium RIFCSPLOWO2_02_FULL_45_11c</name>
    <dbReference type="NCBI Taxonomy" id="1802128"/>
    <lineage>
        <taxon>Bacteria</taxon>
        <taxon>Candidatus Ryaniibacteriota</taxon>
    </lineage>
</organism>